<name>A0ABW1I3V1_9PSEU</name>
<accession>A0ABW1I3V1</accession>
<dbReference type="RefSeq" id="WP_379564636.1">
    <property type="nucleotide sequence ID" value="NZ_JBHSQK010000008.1"/>
</dbReference>
<evidence type="ECO:0000313" key="2">
    <source>
        <dbReference type="Proteomes" id="UP001596119"/>
    </source>
</evidence>
<sequence>MRSGRRAQWRLRRMAQLASGVVILRGLRDASWTRDGTAHGAFLRRGP</sequence>
<reference evidence="2" key="1">
    <citation type="journal article" date="2019" name="Int. J. Syst. Evol. Microbiol.">
        <title>The Global Catalogue of Microorganisms (GCM) 10K type strain sequencing project: providing services to taxonomists for standard genome sequencing and annotation.</title>
        <authorList>
            <consortium name="The Broad Institute Genomics Platform"/>
            <consortium name="The Broad Institute Genome Sequencing Center for Infectious Disease"/>
            <person name="Wu L."/>
            <person name="Ma J."/>
        </authorList>
    </citation>
    <scope>NUCLEOTIDE SEQUENCE [LARGE SCALE GENOMIC DNA]</scope>
    <source>
        <strain evidence="2">CGMCC 4.7397</strain>
    </source>
</reference>
<protein>
    <submittedName>
        <fullName evidence="1">Uncharacterized protein</fullName>
    </submittedName>
</protein>
<comment type="caution">
    <text evidence="1">The sequence shown here is derived from an EMBL/GenBank/DDBJ whole genome shotgun (WGS) entry which is preliminary data.</text>
</comment>
<evidence type="ECO:0000313" key="1">
    <source>
        <dbReference type="EMBL" id="MFC5947608.1"/>
    </source>
</evidence>
<proteinExistence type="predicted"/>
<keyword evidence="2" id="KW-1185">Reference proteome</keyword>
<dbReference type="EMBL" id="JBHSQK010000008">
    <property type="protein sequence ID" value="MFC5947608.1"/>
    <property type="molecule type" value="Genomic_DNA"/>
</dbReference>
<organism evidence="1 2">
    <name type="scientific">Pseudonocardia lutea</name>
    <dbReference type="NCBI Taxonomy" id="2172015"/>
    <lineage>
        <taxon>Bacteria</taxon>
        <taxon>Bacillati</taxon>
        <taxon>Actinomycetota</taxon>
        <taxon>Actinomycetes</taxon>
        <taxon>Pseudonocardiales</taxon>
        <taxon>Pseudonocardiaceae</taxon>
        <taxon>Pseudonocardia</taxon>
    </lineage>
</organism>
<gene>
    <name evidence="1" type="ORF">ACFQH9_04895</name>
</gene>
<dbReference type="Proteomes" id="UP001596119">
    <property type="component" value="Unassembled WGS sequence"/>
</dbReference>